<dbReference type="AlphaFoldDB" id="A0AAE4DKJ2"/>
<dbReference type="RefSeq" id="WP_310824480.1">
    <property type="nucleotide sequence ID" value="NZ_JAQGEC010000002.1"/>
</dbReference>
<evidence type="ECO:0000313" key="1">
    <source>
        <dbReference type="EMBL" id="MDR9889156.1"/>
    </source>
</evidence>
<gene>
    <name evidence="1" type="ORF">O7047_02750</name>
</gene>
<protein>
    <submittedName>
        <fullName evidence="1">Topoisomerase II</fullName>
    </submittedName>
</protein>
<proteinExistence type="predicted"/>
<name>A0AAE4DKJ2_9ENTR</name>
<accession>A0AAE4DKJ2</accession>
<dbReference type="Proteomes" id="UP001248822">
    <property type="component" value="Unassembled WGS sequence"/>
</dbReference>
<sequence>MNKRMRIGAVVVIAVAVISVIYFSQQPSRDSQPDAAFNDMPAWQVIKEQDPAFHKRIQDQMVVMQKEGKTEQQIIDTVQPQILKHQVGKLQHAPDENVVEYMRLNMEQTAAMQKVSDDNCFRFLYPAVKGGVNPMRVLDKSLMDRRMQADVEMMRAAAGPNRHTVTQQERDTARADVAPIMQKLAKKYGDDFQLLQNPRKGVGKEKLSCDLVQDLWGNVLDLPEERAAGVIRLAVSEI</sequence>
<dbReference type="EMBL" id="JAQGEC010000002">
    <property type="protein sequence ID" value="MDR9889156.1"/>
    <property type="molecule type" value="Genomic_DNA"/>
</dbReference>
<organism evidence="1 2">
    <name type="scientific">Pseudenterobacter timonensis</name>
    <dbReference type="NCBI Taxonomy" id="1755099"/>
    <lineage>
        <taxon>Bacteria</taxon>
        <taxon>Pseudomonadati</taxon>
        <taxon>Pseudomonadota</taxon>
        <taxon>Gammaproteobacteria</taxon>
        <taxon>Enterobacterales</taxon>
        <taxon>Enterobacteriaceae</taxon>
        <taxon>Pseudenterobacter</taxon>
    </lineage>
</organism>
<evidence type="ECO:0000313" key="2">
    <source>
        <dbReference type="Proteomes" id="UP001248822"/>
    </source>
</evidence>
<comment type="caution">
    <text evidence="1">The sequence shown here is derived from an EMBL/GenBank/DDBJ whole genome shotgun (WGS) entry which is preliminary data.</text>
</comment>
<reference evidence="1" key="1">
    <citation type="submission" date="2022-12" db="EMBL/GenBank/DDBJ databases">
        <title>NDM-1 containing novel ST 2018 Pseudenterobacter timonensis.</title>
        <authorList>
            <person name="Halder G."/>
            <person name="Mandal S."/>
            <person name="Dutta S."/>
        </authorList>
    </citation>
    <scope>NUCLEOTIDE SEQUENCE</scope>
    <source>
        <strain evidence="1">CNCI147</strain>
    </source>
</reference>